<dbReference type="AlphaFoldDB" id="A0A024S5P4"/>
<gene>
    <name evidence="2" type="ORF">M419DRAFT_36628</name>
</gene>
<proteinExistence type="predicted"/>
<dbReference type="KEGG" id="trr:M419DRAFT_36628"/>
<name>A0A024S5P4_HYPJR</name>
<feature type="region of interest" description="Disordered" evidence="1">
    <location>
        <begin position="280"/>
        <end position="301"/>
    </location>
</feature>
<evidence type="ECO:0000256" key="1">
    <source>
        <dbReference type="SAM" id="MobiDB-lite"/>
    </source>
</evidence>
<accession>A0A024S5P4</accession>
<protein>
    <submittedName>
        <fullName evidence="2">Uncharacterized protein</fullName>
    </submittedName>
</protein>
<evidence type="ECO:0000313" key="2">
    <source>
        <dbReference type="EMBL" id="ETS00685.1"/>
    </source>
</evidence>
<dbReference type="OrthoDB" id="4892796at2759"/>
<dbReference type="Proteomes" id="UP000024376">
    <property type="component" value="Unassembled WGS sequence"/>
</dbReference>
<sequence>MADPSMRFSMQNKLDPDTMEAYVHNQRHALDYLVAKGHITINKTSVIRLNEHGLLCADGDEIVPEETLRKEPRLFQAGADAGAQQAIHSSLLDSLFHVAPLESMDPATSYSTVISILDSLPKATHIAWKALRTELRATHAHKRSKSALREAVEEACEEDDSDWKAFEFFTRACEDGPKFINIQQTMKTLYRLVGVQVRYYHDLKHAHPYGRAELHDAETADAIFLVLGILQYIQSYSPEESGRIYLMLRTKCRHLESLLLKTRVTHQFRRFMELHIDQTDGNDVKEESDEEVQEKLQPKKRRRCVNV</sequence>
<dbReference type="EMBL" id="KI911151">
    <property type="protein sequence ID" value="ETS00685.1"/>
    <property type="molecule type" value="Genomic_DNA"/>
</dbReference>
<dbReference type="HOGENOM" id="CLU_906316_0_0_1"/>
<reference evidence="3" key="1">
    <citation type="journal article" date="2013" name="Ind. Biotechnol.">
        <title>Comparative genomics analysis of Trichoderma reesei strains.</title>
        <authorList>
            <person name="Koike H."/>
            <person name="Aerts A."/>
            <person name="LaButti K."/>
            <person name="Grigoriev I.V."/>
            <person name="Baker S.E."/>
        </authorList>
    </citation>
    <scope>NUCLEOTIDE SEQUENCE [LARGE SCALE GENOMIC DNA]</scope>
    <source>
        <strain evidence="3">ATCC 56765 / BCRC 32924 / NRRL 11460 / Rut C-30</strain>
    </source>
</reference>
<organism evidence="2 3">
    <name type="scientific">Hypocrea jecorina (strain ATCC 56765 / BCRC 32924 / NRRL 11460 / Rut C-30)</name>
    <name type="common">Trichoderma reesei</name>
    <dbReference type="NCBI Taxonomy" id="1344414"/>
    <lineage>
        <taxon>Eukaryota</taxon>
        <taxon>Fungi</taxon>
        <taxon>Dikarya</taxon>
        <taxon>Ascomycota</taxon>
        <taxon>Pezizomycotina</taxon>
        <taxon>Sordariomycetes</taxon>
        <taxon>Hypocreomycetidae</taxon>
        <taxon>Hypocreales</taxon>
        <taxon>Hypocreaceae</taxon>
        <taxon>Trichoderma</taxon>
    </lineage>
</organism>
<evidence type="ECO:0000313" key="3">
    <source>
        <dbReference type="Proteomes" id="UP000024376"/>
    </source>
</evidence>